<dbReference type="GO" id="GO:0046872">
    <property type="term" value="F:metal ion binding"/>
    <property type="evidence" value="ECO:0007669"/>
    <property type="project" value="UniProtKB-KW"/>
</dbReference>
<dbReference type="PRINTS" id="PR00604">
    <property type="entry name" value="CYTCHRMECIAB"/>
</dbReference>
<dbReference type="STRING" id="1843580.A7D17_14795"/>
<proteinExistence type="predicted"/>
<evidence type="ECO:0000256" key="2">
    <source>
        <dbReference type="ARBA" id="ARBA00022617"/>
    </source>
</evidence>
<dbReference type="OrthoDB" id="9805828at2"/>
<dbReference type="Pfam" id="PF00034">
    <property type="entry name" value="Cytochrom_C"/>
    <property type="match status" value="1"/>
</dbReference>
<reference evidence="9 12" key="2">
    <citation type="submission" date="2023-12" db="EMBL/GenBank/DDBJ databases">
        <title>Genome sequencing of Xanthomonas floridensis.</title>
        <authorList>
            <person name="Greer S."/>
            <person name="Harrison J."/>
            <person name="Grant M."/>
            <person name="Vicente J."/>
            <person name="Studholme D."/>
        </authorList>
    </citation>
    <scope>NUCLEOTIDE SEQUENCE [LARGE SCALE GENOMIC DNA]</scope>
    <source>
        <strain evidence="9 12">WHRI 8848</strain>
    </source>
</reference>
<comment type="caution">
    <text evidence="10">The sequence shown here is derived from an EMBL/GenBank/DDBJ whole genome shotgun (WGS) entry which is preliminary data.</text>
</comment>
<evidence type="ECO:0000256" key="3">
    <source>
        <dbReference type="ARBA" id="ARBA00022723"/>
    </source>
</evidence>
<dbReference type="EMBL" id="JAYFSO010000012">
    <property type="protein sequence ID" value="MEA5124365.1"/>
    <property type="molecule type" value="Genomic_DNA"/>
</dbReference>
<dbReference type="RefSeq" id="WP_064508383.1">
    <property type="nucleotide sequence ID" value="NZ_JAYFSN010000011.1"/>
</dbReference>
<keyword evidence="1" id="KW-0813">Transport</keyword>
<protein>
    <submittedName>
        <fullName evidence="9">C-type cytochrome</fullName>
    </submittedName>
    <submittedName>
        <fullName evidence="10">Cytochrome C</fullName>
    </submittedName>
</protein>
<dbReference type="PANTHER" id="PTHR11961">
    <property type="entry name" value="CYTOCHROME C"/>
    <property type="match status" value="1"/>
</dbReference>
<dbReference type="EMBL" id="LXNG01000010">
    <property type="protein sequence ID" value="OAG68323.1"/>
    <property type="molecule type" value="Genomic_DNA"/>
</dbReference>
<dbReference type="GO" id="GO:0009055">
    <property type="term" value="F:electron transfer activity"/>
    <property type="evidence" value="ECO:0007669"/>
    <property type="project" value="InterPro"/>
</dbReference>
<accession>A0A1A9MCR0</accession>
<reference evidence="10 11" key="1">
    <citation type="submission" date="2016-05" db="EMBL/GenBank/DDBJ databases">
        <title>Pathogenic, phenotypic and molecular characterisation of Xanthomonas nasturtii sp. nov. and Xanthomonas floridensis sp. nov., new species of Xanthomonas associated with watercress production in Florida.</title>
        <authorList>
            <person name="Vicente J.G."/>
            <person name="Rothwell S."/>
            <person name="Holub E.B."/>
            <person name="Studholme D.J."/>
        </authorList>
    </citation>
    <scope>NUCLEOTIDE SEQUENCE [LARGE SCALE GENOMIC DNA]</scope>
    <source>
        <strain evidence="10 11">WHRI 8848</strain>
    </source>
</reference>
<dbReference type="Proteomes" id="UP000077659">
    <property type="component" value="Unassembled WGS sequence"/>
</dbReference>
<keyword evidence="7" id="KW-0732">Signal</keyword>
<keyword evidence="12" id="KW-1185">Reference proteome</keyword>
<dbReference type="AlphaFoldDB" id="A0A1A9MCR0"/>
<feature type="chain" id="PRO_5008392965" evidence="7">
    <location>
        <begin position="30"/>
        <end position="143"/>
    </location>
</feature>
<feature type="signal peptide" evidence="7">
    <location>
        <begin position="1"/>
        <end position="29"/>
    </location>
</feature>
<name>A0A1A9MCR0_9XANT</name>
<dbReference type="InterPro" id="IPR009056">
    <property type="entry name" value="Cyt_c-like_dom"/>
</dbReference>
<evidence type="ECO:0000256" key="4">
    <source>
        <dbReference type="ARBA" id="ARBA00022982"/>
    </source>
</evidence>
<sequence>MHPFNKTLMCASLAGLLLAGTTLATPARAADGKSVFTTECAECHSATQGKNKKGPSLFGIVNRIPGSVADFSGYSPALKSYSAVLKSRSADPASSKGAWDANSLKAFLKQDSKTALPGTKMKYEGLEDADELNALITYLNTLH</sequence>
<evidence type="ECO:0000313" key="9">
    <source>
        <dbReference type="EMBL" id="MEA5124365.1"/>
    </source>
</evidence>
<keyword evidence="4" id="KW-0249">Electron transport</keyword>
<feature type="domain" description="Cytochrome c" evidence="8">
    <location>
        <begin position="27"/>
        <end position="143"/>
    </location>
</feature>
<dbReference type="InterPro" id="IPR002327">
    <property type="entry name" value="Cyt_c_1A/1B"/>
</dbReference>
<dbReference type="Proteomes" id="UP001303614">
    <property type="component" value="Unassembled WGS sequence"/>
</dbReference>
<keyword evidence="5 6" id="KW-0408">Iron</keyword>
<dbReference type="PROSITE" id="PS51007">
    <property type="entry name" value="CYTC"/>
    <property type="match status" value="1"/>
</dbReference>
<evidence type="ECO:0000256" key="6">
    <source>
        <dbReference type="PROSITE-ProRule" id="PRU00433"/>
    </source>
</evidence>
<keyword evidence="3 6" id="KW-0479">Metal-binding</keyword>
<evidence type="ECO:0000259" key="8">
    <source>
        <dbReference type="PROSITE" id="PS51007"/>
    </source>
</evidence>
<organism evidence="10 11">
    <name type="scientific">Xanthomonas floridensis</name>
    <dbReference type="NCBI Taxonomy" id="1843580"/>
    <lineage>
        <taxon>Bacteria</taxon>
        <taxon>Pseudomonadati</taxon>
        <taxon>Pseudomonadota</taxon>
        <taxon>Gammaproteobacteria</taxon>
        <taxon>Lysobacterales</taxon>
        <taxon>Lysobacteraceae</taxon>
        <taxon>Xanthomonas</taxon>
    </lineage>
</organism>
<dbReference type="Gene3D" id="1.10.760.10">
    <property type="entry name" value="Cytochrome c-like domain"/>
    <property type="match status" value="1"/>
</dbReference>
<dbReference type="GO" id="GO:0020037">
    <property type="term" value="F:heme binding"/>
    <property type="evidence" value="ECO:0007669"/>
    <property type="project" value="InterPro"/>
</dbReference>
<keyword evidence="2 6" id="KW-0349">Heme</keyword>
<evidence type="ECO:0000256" key="1">
    <source>
        <dbReference type="ARBA" id="ARBA00022448"/>
    </source>
</evidence>
<dbReference type="SUPFAM" id="SSF46626">
    <property type="entry name" value="Cytochrome c"/>
    <property type="match status" value="1"/>
</dbReference>
<evidence type="ECO:0000313" key="12">
    <source>
        <dbReference type="Proteomes" id="UP001303614"/>
    </source>
</evidence>
<evidence type="ECO:0000256" key="5">
    <source>
        <dbReference type="ARBA" id="ARBA00023004"/>
    </source>
</evidence>
<evidence type="ECO:0000313" key="11">
    <source>
        <dbReference type="Proteomes" id="UP000077659"/>
    </source>
</evidence>
<dbReference type="InterPro" id="IPR036909">
    <property type="entry name" value="Cyt_c-like_dom_sf"/>
</dbReference>
<evidence type="ECO:0000313" key="10">
    <source>
        <dbReference type="EMBL" id="OAG68323.1"/>
    </source>
</evidence>
<gene>
    <name evidence="10" type="ORF">A7D17_14795</name>
    <name evidence="9" type="ORF">VB146_10930</name>
</gene>
<evidence type="ECO:0000256" key="7">
    <source>
        <dbReference type="SAM" id="SignalP"/>
    </source>
</evidence>